<evidence type="ECO:0000256" key="1">
    <source>
        <dbReference type="SAM" id="Phobius"/>
    </source>
</evidence>
<keyword evidence="1" id="KW-1133">Transmembrane helix</keyword>
<accession>A0A6H0SEQ3</accession>
<proteinExistence type="predicted"/>
<sequence>MYLGIGFVLSLAIAFASPYFWDSTANPALYSSLTTSTAFAVLCGSGIVVDRYRKNKQPTA</sequence>
<keyword evidence="3" id="KW-1185">Reference proteome</keyword>
<keyword evidence="1" id="KW-0812">Transmembrane</keyword>
<name>A0A6H0SEQ3_9MICC</name>
<feature type="transmembrane region" description="Helical" evidence="1">
    <location>
        <begin position="32"/>
        <end position="49"/>
    </location>
</feature>
<reference evidence="2 3" key="1">
    <citation type="submission" date="2018-09" db="EMBL/GenBank/DDBJ databases">
        <title>Glutamicibacter mishrai S5-52T (LMG 29155T = KCTC 39846T).</title>
        <authorList>
            <person name="Das S.K."/>
        </authorList>
    </citation>
    <scope>NUCLEOTIDE SEQUENCE [LARGE SCALE GENOMIC DNA]</scope>
    <source>
        <strain evidence="2 3">S5-52</strain>
    </source>
</reference>
<evidence type="ECO:0000313" key="2">
    <source>
        <dbReference type="EMBL" id="QIV86122.1"/>
    </source>
</evidence>
<dbReference type="Proteomes" id="UP000502331">
    <property type="component" value="Chromosome"/>
</dbReference>
<dbReference type="EMBL" id="CP032549">
    <property type="protein sequence ID" value="QIV86122.1"/>
    <property type="molecule type" value="Genomic_DNA"/>
</dbReference>
<protein>
    <submittedName>
        <fullName evidence="2">Uncharacterized protein</fullName>
    </submittedName>
</protein>
<organism evidence="2 3">
    <name type="scientific">Glutamicibacter mishrai</name>
    <dbReference type="NCBI Taxonomy" id="1775880"/>
    <lineage>
        <taxon>Bacteria</taxon>
        <taxon>Bacillati</taxon>
        <taxon>Actinomycetota</taxon>
        <taxon>Actinomycetes</taxon>
        <taxon>Micrococcales</taxon>
        <taxon>Micrococcaceae</taxon>
        <taxon>Glutamicibacter</taxon>
    </lineage>
</organism>
<gene>
    <name evidence="2" type="ORF">D3791_02705</name>
</gene>
<evidence type="ECO:0000313" key="3">
    <source>
        <dbReference type="Proteomes" id="UP000502331"/>
    </source>
</evidence>
<keyword evidence="1" id="KW-0472">Membrane</keyword>
<dbReference type="AlphaFoldDB" id="A0A6H0SEQ3"/>